<dbReference type="InterPro" id="IPR032675">
    <property type="entry name" value="LRR_dom_sf"/>
</dbReference>
<evidence type="ECO:0000313" key="3">
    <source>
        <dbReference type="RefSeq" id="XP_064071761.1"/>
    </source>
</evidence>
<dbReference type="InterPro" id="IPR052394">
    <property type="entry name" value="LRR-containing"/>
</dbReference>
<evidence type="ECO:0000256" key="1">
    <source>
        <dbReference type="SAM" id="MobiDB-lite"/>
    </source>
</evidence>
<name>A0ABM4AKE0_VANTA</name>
<organism evidence="2 3">
    <name type="scientific">Vanessa tameamea</name>
    <name type="common">Kamehameha butterfly</name>
    <dbReference type="NCBI Taxonomy" id="334116"/>
    <lineage>
        <taxon>Eukaryota</taxon>
        <taxon>Metazoa</taxon>
        <taxon>Ecdysozoa</taxon>
        <taxon>Arthropoda</taxon>
        <taxon>Hexapoda</taxon>
        <taxon>Insecta</taxon>
        <taxon>Pterygota</taxon>
        <taxon>Neoptera</taxon>
        <taxon>Endopterygota</taxon>
        <taxon>Lepidoptera</taxon>
        <taxon>Glossata</taxon>
        <taxon>Ditrysia</taxon>
        <taxon>Papilionoidea</taxon>
        <taxon>Nymphalidae</taxon>
        <taxon>Nymphalinae</taxon>
        <taxon>Vanessa</taxon>
    </lineage>
</organism>
<sequence length="536" mass="60301">MSSMKLSKLEQMTTSTESSYEECNYLESSKNIGQHENEDNLNQISNGDMCLGYLPLSSSSVFRHPYYSYPGVVNPGIVEALLQPEPRIIYSDDGQELYLALCKKMGLSPISIFYKKLLEEHVNLKYYGVSPMSFLPIAISLKNNKYVKTLDLTDNWISTDGCFHLGDMLIENITLQELNLSGCRIGPVGARQLFAGLQINRSLRKIDLTKNCLEDVGVTSLAKAIVKGSDITDINLCYNELTSQSLLTLVEAFETYNKLTHLDLSWNSFLSPNAIFSLCAKLSENKELQELNLSWTAISGLRVGKAIKNLLTNPNIKSLNLSNNKLSSVEIKHIAKGLEDNKGLKVLDISNNPLTPKDAFILLICLKDRKVKVQKLFLDNVFVTIEFLVLRQEILSLKYRQNAIITWGGLITKFVPTVGDMREIVLKRADAICSKSKKKVVDIVLIILEMFKANKEPIDVKQFTRTLRINGIYMDEGLLDELCNAFTGPPGTGKTIDLVNLVDYLKRLWPDRQLPPTPPIKIDKPTENVKKNRKTK</sequence>
<proteinExistence type="predicted"/>
<gene>
    <name evidence="3" type="primary">LOC135193393</name>
</gene>
<dbReference type="RefSeq" id="XP_064071761.1">
    <property type="nucleotide sequence ID" value="XM_064215691.1"/>
</dbReference>
<dbReference type="Gene3D" id="3.80.10.10">
    <property type="entry name" value="Ribonuclease Inhibitor"/>
    <property type="match status" value="3"/>
</dbReference>
<dbReference type="SUPFAM" id="SSF52047">
    <property type="entry name" value="RNI-like"/>
    <property type="match status" value="1"/>
</dbReference>
<protein>
    <submittedName>
        <fullName evidence="3">Leucine-rich repeat-containing protein 74B-like</fullName>
    </submittedName>
</protein>
<dbReference type="SMART" id="SM00368">
    <property type="entry name" value="LRR_RI"/>
    <property type="match status" value="5"/>
</dbReference>
<dbReference type="InterPro" id="IPR001611">
    <property type="entry name" value="Leu-rich_rpt"/>
</dbReference>
<accession>A0ABM4AKE0</accession>
<dbReference type="PANTHER" id="PTHR24114">
    <property type="entry name" value="LEUCINE RICH REPEAT FAMILY PROTEIN"/>
    <property type="match status" value="1"/>
</dbReference>
<feature type="compositionally biased region" description="Basic and acidic residues" evidence="1">
    <location>
        <begin position="521"/>
        <end position="530"/>
    </location>
</feature>
<reference evidence="3" key="1">
    <citation type="submission" date="2025-08" db="UniProtKB">
        <authorList>
            <consortium name="RefSeq"/>
        </authorList>
    </citation>
    <scope>IDENTIFICATION</scope>
    <source>
        <tissue evidence="3">Whole body</tissue>
    </source>
</reference>
<dbReference type="GeneID" id="135193393"/>
<evidence type="ECO:0000313" key="2">
    <source>
        <dbReference type="Proteomes" id="UP001652626"/>
    </source>
</evidence>
<dbReference type="Pfam" id="PF13516">
    <property type="entry name" value="LRR_6"/>
    <property type="match status" value="4"/>
</dbReference>
<dbReference type="Pfam" id="PF00560">
    <property type="entry name" value="LRR_1"/>
    <property type="match status" value="1"/>
</dbReference>
<feature type="region of interest" description="Disordered" evidence="1">
    <location>
        <begin position="516"/>
        <end position="536"/>
    </location>
</feature>
<keyword evidence="2" id="KW-1185">Reference proteome</keyword>
<dbReference type="PANTHER" id="PTHR24114:SF2">
    <property type="entry name" value="F-BOX DOMAIN-CONTAINING PROTEIN-RELATED"/>
    <property type="match status" value="1"/>
</dbReference>
<dbReference type="Proteomes" id="UP001652626">
    <property type="component" value="Chromosome 8"/>
</dbReference>